<sequence length="216" mass="23097">MAVELGARGTGGCVVLASGGIESTTLLHRLARQGEGISPVFFHYGQRPSDREYRAARAQCLELGLNLEVLDIAGVTPVFQKGQERQYHIPLPHRNLVALSLGLSLAEKRGADRLLIGTTGDDADLAASASRPFLDAFRGMAGLLGPVSVEAPFQEMGKDEVVLEGLRLGVDFGRTYSCLLGRREPCGSCPQCRKRRSAFDRAGVPEPPPTLDAGEA</sequence>
<dbReference type="InterPro" id="IPR018317">
    <property type="entry name" value="QueC"/>
</dbReference>
<organism evidence="11 12">
    <name type="scientific">Thiohalorhabdus denitrificans</name>
    <dbReference type="NCBI Taxonomy" id="381306"/>
    <lineage>
        <taxon>Bacteria</taxon>
        <taxon>Pseudomonadati</taxon>
        <taxon>Pseudomonadota</taxon>
        <taxon>Gammaproteobacteria</taxon>
        <taxon>Thiohalorhabdales</taxon>
        <taxon>Thiohalorhabdaceae</taxon>
        <taxon>Thiohalorhabdus</taxon>
    </lineage>
</organism>
<dbReference type="PANTHER" id="PTHR42914">
    <property type="entry name" value="7-CYANO-7-DEAZAGUANINE SYNTHASE"/>
    <property type="match status" value="1"/>
</dbReference>
<dbReference type="RefSeq" id="WP_054966350.1">
    <property type="nucleotide sequence ID" value="NZ_FMUN01000001.1"/>
</dbReference>
<keyword evidence="2" id="KW-0436">Ligase</keyword>
<dbReference type="GO" id="GO:0005524">
    <property type="term" value="F:ATP binding"/>
    <property type="evidence" value="ECO:0007669"/>
    <property type="project" value="UniProtKB-KW"/>
</dbReference>
<dbReference type="Proteomes" id="UP000183104">
    <property type="component" value="Unassembled WGS sequence"/>
</dbReference>
<name>A0A0P9CMK3_9GAMM</name>
<comment type="similarity">
    <text evidence="8">Belongs to the QueC family.</text>
</comment>
<dbReference type="CDD" id="cd01995">
    <property type="entry name" value="QueC-like"/>
    <property type="match status" value="1"/>
</dbReference>
<evidence type="ECO:0000256" key="8">
    <source>
        <dbReference type="ARBA" id="ARBA00037993"/>
    </source>
</evidence>
<dbReference type="Gene3D" id="3.40.50.620">
    <property type="entry name" value="HUPs"/>
    <property type="match status" value="1"/>
</dbReference>
<dbReference type="AlphaFoldDB" id="A0A0P9CMK3"/>
<evidence type="ECO:0000313" key="12">
    <source>
        <dbReference type="Proteomes" id="UP000183104"/>
    </source>
</evidence>
<evidence type="ECO:0000256" key="4">
    <source>
        <dbReference type="ARBA" id="ARBA00022741"/>
    </source>
</evidence>
<dbReference type="GO" id="GO:0046872">
    <property type="term" value="F:metal ion binding"/>
    <property type="evidence" value="ECO:0007669"/>
    <property type="project" value="UniProtKB-KW"/>
</dbReference>
<dbReference type="EC" id="6.3.4.20" evidence="9"/>
<evidence type="ECO:0000256" key="9">
    <source>
        <dbReference type="ARBA" id="ARBA00039149"/>
    </source>
</evidence>
<comment type="pathway">
    <text evidence="1">Purine metabolism; 7-cyano-7-deazaguanine biosynthesis.</text>
</comment>
<keyword evidence="7" id="KW-0067">ATP-binding</keyword>
<proteinExistence type="inferred from homology"/>
<gene>
    <name evidence="11" type="ORF">SAMN05661077_0513</name>
</gene>
<keyword evidence="6" id="KW-0862">Zinc</keyword>
<keyword evidence="12" id="KW-1185">Reference proteome</keyword>
<dbReference type="STRING" id="381306.AN478_09455"/>
<dbReference type="Pfam" id="PF06508">
    <property type="entry name" value="QueC"/>
    <property type="match status" value="1"/>
</dbReference>
<evidence type="ECO:0000256" key="2">
    <source>
        <dbReference type="ARBA" id="ARBA00022598"/>
    </source>
</evidence>
<dbReference type="PANTHER" id="PTHR42914:SF1">
    <property type="entry name" value="7-CYANO-7-DEAZAGUANINE SYNTHASE"/>
    <property type="match status" value="1"/>
</dbReference>
<evidence type="ECO:0000256" key="7">
    <source>
        <dbReference type="ARBA" id="ARBA00022840"/>
    </source>
</evidence>
<reference evidence="12" key="1">
    <citation type="submission" date="2016-10" db="EMBL/GenBank/DDBJ databases">
        <authorList>
            <person name="Varghese N."/>
        </authorList>
    </citation>
    <scope>NUCLEOTIDE SEQUENCE [LARGE SCALE GENOMIC DNA]</scope>
    <source>
        <strain evidence="12">HL 19</strain>
    </source>
</reference>
<evidence type="ECO:0000313" key="11">
    <source>
        <dbReference type="EMBL" id="SCX80481.1"/>
    </source>
</evidence>
<dbReference type="GO" id="GO:0008616">
    <property type="term" value="P:tRNA queuosine(34) biosynthetic process"/>
    <property type="evidence" value="ECO:0007669"/>
    <property type="project" value="UniProtKB-KW"/>
</dbReference>
<dbReference type="SUPFAM" id="SSF52402">
    <property type="entry name" value="Adenine nucleotide alpha hydrolases-like"/>
    <property type="match status" value="1"/>
</dbReference>
<evidence type="ECO:0000256" key="10">
    <source>
        <dbReference type="ARBA" id="ARBA00047890"/>
    </source>
</evidence>
<keyword evidence="3" id="KW-0479">Metal-binding</keyword>
<keyword evidence="5" id="KW-0671">Queuosine biosynthesis</keyword>
<dbReference type="EMBL" id="FMUN01000001">
    <property type="protein sequence ID" value="SCX80481.1"/>
    <property type="molecule type" value="Genomic_DNA"/>
</dbReference>
<protein>
    <recommendedName>
        <fullName evidence="9">7-cyano-7-deazaguanine synthase</fullName>
        <ecNumber evidence="9">6.3.4.20</ecNumber>
    </recommendedName>
</protein>
<dbReference type="GO" id="GO:0016874">
    <property type="term" value="F:ligase activity"/>
    <property type="evidence" value="ECO:0007669"/>
    <property type="project" value="UniProtKB-KW"/>
</dbReference>
<dbReference type="InterPro" id="IPR014729">
    <property type="entry name" value="Rossmann-like_a/b/a_fold"/>
</dbReference>
<evidence type="ECO:0000256" key="6">
    <source>
        <dbReference type="ARBA" id="ARBA00022833"/>
    </source>
</evidence>
<evidence type="ECO:0000256" key="3">
    <source>
        <dbReference type="ARBA" id="ARBA00022723"/>
    </source>
</evidence>
<accession>A0A0P9CMK3</accession>
<keyword evidence="4" id="KW-0547">Nucleotide-binding</keyword>
<evidence type="ECO:0000256" key="5">
    <source>
        <dbReference type="ARBA" id="ARBA00022785"/>
    </source>
</evidence>
<evidence type="ECO:0000256" key="1">
    <source>
        <dbReference type="ARBA" id="ARBA00005061"/>
    </source>
</evidence>
<comment type="catalytic activity">
    <reaction evidence="10">
        <text>7-carboxy-7-carbaguanine + NH4(+) + 2 ATP = 7-cyano-7-carbaguanine + 2 AMP + 2 diphosphate + 2 H(+)</text>
        <dbReference type="Rhea" id="RHEA:27982"/>
        <dbReference type="ChEBI" id="CHEBI:15378"/>
        <dbReference type="ChEBI" id="CHEBI:28938"/>
        <dbReference type="ChEBI" id="CHEBI:30616"/>
        <dbReference type="ChEBI" id="CHEBI:33019"/>
        <dbReference type="ChEBI" id="CHEBI:45075"/>
        <dbReference type="ChEBI" id="CHEBI:61036"/>
        <dbReference type="ChEBI" id="CHEBI:456215"/>
        <dbReference type="EC" id="6.3.4.20"/>
    </reaction>
</comment>